<organism evidence="12 13">
    <name type="scientific">Rhodotorula diobovata</name>
    <dbReference type="NCBI Taxonomy" id="5288"/>
    <lineage>
        <taxon>Eukaryota</taxon>
        <taxon>Fungi</taxon>
        <taxon>Dikarya</taxon>
        <taxon>Basidiomycota</taxon>
        <taxon>Pucciniomycotina</taxon>
        <taxon>Microbotryomycetes</taxon>
        <taxon>Sporidiobolales</taxon>
        <taxon>Sporidiobolaceae</taxon>
        <taxon>Rhodotorula</taxon>
    </lineage>
</organism>
<dbReference type="GO" id="GO:0005524">
    <property type="term" value="F:ATP binding"/>
    <property type="evidence" value="ECO:0007669"/>
    <property type="project" value="UniProtKB-KW"/>
</dbReference>
<keyword evidence="2" id="KW-0813">Transport</keyword>
<dbReference type="InterPro" id="IPR017871">
    <property type="entry name" value="ABC_transporter-like_CS"/>
</dbReference>
<evidence type="ECO:0000256" key="1">
    <source>
        <dbReference type="ARBA" id="ARBA00004141"/>
    </source>
</evidence>
<dbReference type="PROSITE" id="PS50893">
    <property type="entry name" value="ABC_TRANSPORTER_2"/>
    <property type="match status" value="2"/>
</dbReference>
<evidence type="ECO:0000313" key="12">
    <source>
        <dbReference type="EMBL" id="TNY18039.1"/>
    </source>
</evidence>
<feature type="transmembrane region" description="Helical" evidence="9">
    <location>
        <begin position="193"/>
        <end position="215"/>
    </location>
</feature>
<evidence type="ECO:0000256" key="5">
    <source>
        <dbReference type="ARBA" id="ARBA00022840"/>
    </source>
</evidence>
<evidence type="ECO:0000256" key="2">
    <source>
        <dbReference type="ARBA" id="ARBA00022448"/>
    </source>
</evidence>
<dbReference type="SUPFAM" id="SSF90123">
    <property type="entry name" value="ABC transporter transmembrane region"/>
    <property type="match status" value="2"/>
</dbReference>
<evidence type="ECO:0000313" key="13">
    <source>
        <dbReference type="Proteomes" id="UP000311382"/>
    </source>
</evidence>
<feature type="compositionally biased region" description="Low complexity" evidence="8">
    <location>
        <begin position="948"/>
        <end position="968"/>
    </location>
</feature>
<feature type="transmembrane region" description="Helical" evidence="9">
    <location>
        <begin position="1283"/>
        <end position="1306"/>
    </location>
</feature>
<dbReference type="Gene3D" id="1.20.1560.10">
    <property type="entry name" value="ABC transporter type 1, transmembrane domain"/>
    <property type="match status" value="2"/>
</dbReference>
<keyword evidence="4" id="KW-0547">Nucleotide-binding</keyword>
<feature type="domain" description="ABC transmembrane type-1" evidence="11">
    <location>
        <begin position="201"/>
        <end position="512"/>
    </location>
</feature>
<dbReference type="PROSITE" id="PS50929">
    <property type="entry name" value="ABC_TM1F"/>
    <property type="match status" value="2"/>
</dbReference>
<evidence type="ECO:0000256" key="6">
    <source>
        <dbReference type="ARBA" id="ARBA00022989"/>
    </source>
</evidence>
<evidence type="ECO:0000256" key="4">
    <source>
        <dbReference type="ARBA" id="ARBA00022741"/>
    </source>
</evidence>
<evidence type="ECO:0000259" key="11">
    <source>
        <dbReference type="PROSITE" id="PS50929"/>
    </source>
</evidence>
<evidence type="ECO:0000256" key="9">
    <source>
        <dbReference type="SAM" id="Phobius"/>
    </source>
</evidence>
<feature type="compositionally biased region" description="Pro residues" evidence="8">
    <location>
        <begin position="1"/>
        <end position="15"/>
    </location>
</feature>
<comment type="subcellular location">
    <subcellularLocation>
        <location evidence="1">Membrane</location>
        <topology evidence="1">Multi-pass membrane protein</topology>
    </subcellularLocation>
</comment>
<keyword evidence="13" id="KW-1185">Reference proteome</keyword>
<dbReference type="STRING" id="5288.A0A5C5FP25"/>
<protein>
    <submittedName>
        <fullName evidence="12">Pheromone transporter</fullName>
    </submittedName>
</protein>
<dbReference type="FunFam" id="3.40.50.300:FF:000604">
    <property type="entry name" value="ABC transporter B family member 28"/>
    <property type="match status" value="1"/>
</dbReference>
<accession>A0A5C5FP25</accession>
<dbReference type="CDD" id="cd18577">
    <property type="entry name" value="ABC_6TM_Pgp_ABCB1_D1_like"/>
    <property type="match status" value="1"/>
</dbReference>
<feature type="transmembrane region" description="Helical" evidence="9">
    <location>
        <begin position="345"/>
        <end position="363"/>
    </location>
</feature>
<evidence type="ECO:0000256" key="3">
    <source>
        <dbReference type="ARBA" id="ARBA00022692"/>
    </source>
</evidence>
<keyword evidence="7 9" id="KW-0472">Membrane</keyword>
<keyword evidence="6 9" id="KW-1133">Transmembrane helix</keyword>
<proteinExistence type="predicted"/>
<dbReference type="GO" id="GO:0005737">
    <property type="term" value="C:cytoplasm"/>
    <property type="evidence" value="ECO:0007669"/>
    <property type="project" value="UniProtKB-ARBA"/>
</dbReference>
<feature type="transmembrane region" description="Helical" evidence="9">
    <location>
        <begin position="1207"/>
        <end position="1227"/>
    </location>
</feature>
<dbReference type="InterPro" id="IPR011527">
    <property type="entry name" value="ABC1_TM_dom"/>
</dbReference>
<dbReference type="Proteomes" id="UP000311382">
    <property type="component" value="Unassembled WGS sequence"/>
</dbReference>
<comment type="caution">
    <text evidence="12">The sequence shown here is derived from an EMBL/GenBank/DDBJ whole genome shotgun (WGS) entry which is preliminary data.</text>
</comment>
<evidence type="ECO:0000256" key="8">
    <source>
        <dbReference type="SAM" id="MobiDB-lite"/>
    </source>
</evidence>
<feature type="transmembrane region" description="Helical" evidence="9">
    <location>
        <begin position="1312"/>
        <end position="1329"/>
    </location>
</feature>
<dbReference type="GO" id="GO:0015421">
    <property type="term" value="F:ABC-type oligopeptide transporter activity"/>
    <property type="evidence" value="ECO:0007669"/>
    <property type="project" value="TreeGrafter"/>
</dbReference>
<feature type="region of interest" description="Disordered" evidence="8">
    <location>
        <begin position="1023"/>
        <end position="1070"/>
    </location>
</feature>
<dbReference type="InterPro" id="IPR039421">
    <property type="entry name" value="Type_1_exporter"/>
</dbReference>
<dbReference type="SMART" id="SM00382">
    <property type="entry name" value="AAA"/>
    <property type="match status" value="2"/>
</dbReference>
<dbReference type="PANTHER" id="PTHR43394:SF1">
    <property type="entry name" value="ATP-BINDING CASSETTE SUB-FAMILY B MEMBER 10, MITOCHONDRIAL"/>
    <property type="match status" value="1"/>
</dbReference>
<feature type="domain" description="ABC transporter" evidence="10">
    <location>
        <begin position="1488"/>
        <end position="1727"/>
    </location>
</feature>
<dbReference type="OrthoDB" id="6500128at2759"/>
<dbReference type="Gene3D" id="3.40.50.300">
    <property type="entry name" value="P-loop containing nucleotide triphosphate hydrolases"/>
    <property type="match status" value="2"/>
</dbReference>
<feature type="domain" description="ABC transporter" evidence="10">
    <location>
        <begin position="649"/>
        <end position="902"/>
    </location>
</feature>
<feature type="transmembrane region" description="Helical" evidence="9">
    <location>
        <begin position="1432"/>
        <end position="1450"/>
    </location>
</feature>
<dbReference type="CDD" id="cd18578">
    <property type="entry name" value="ABC_6TM_Pgp_ABCB1_D2_like"/>
    <property type="match status" value="1"/>
</dbReference>
<name>A0A5C5FP25_9BASI</name>
<feature type="domain" description="ABC transmembrane type-1" evidence="11">
    <location>
        <begin position="1173"/>
        <end position="1455"/>
    </location>
</feature>
<dbReference type="Pfam" id="PF00005">
    <property type="entry name" value="ABC_tran"/>
    <property type="match status" value="2"/>
</dbReference>
<dbReference type="InterPro" id="IPR003439">
    <property type="entry name" value="ABC_transporter-like_ATP-bd"/>
</dbReference>
<reference evidence="12 13" key="1">
    <citation type="submission" date="2019-03" db="EMBL/GenBank/DDBJ databases">
        <title>Rhodosporidium diobovatum UCD-FST 08-225 genome sequencing, assembly, and annotation.</title>
        <authorList>
            <person name="Fakankun I.U."/>
            <person name="Fristensky B."/>
            <person name="Levin D.B."/>
        </authorList>
    </citation>
    <scope>NUCLEOTIDE SEQUENCE [LARGE SCALE GENOMIC DNA]</scope>
    <source>
        <strain evidence="12 13">UCD-FST 08-225</strain>
    </source>
</reference>
<feature type="region of interest" description="Disordered" evidence="8">
    <location>
        <begin position="534"/>
        <end position="600"/>
    </location>
</feature>
<feature type="region of interest" description="Disordered" evidence="8">
    <location>
        <begin position="935"/>
        <end position="970"/>
    </location>
</feature>
<sequence length="1734" mass="185173">MATYPPSSPSTPPPSRSRVASPRPSPYLHPSPPRTTSLHNRSPRLGQSSFDASLDPPPPAAVGPPSYTASPRVLFPDPATPPSHHHPAASADTLHIISPGGGAGADKEPVQWQLGADDDGPQGRRRPPTLDLSSSNAPLAHLRYSTTSAVSKTGSDSSSSSTTPPAPSAATDPKRPSIRPSFRLLFSLTTRRTFWTIIFPALVCGIVSGLVPPFMTQMLGDAMQSFTDYATAIGSLGATHDIVSAANKTLMREMRDTAVKLTVAAAVVFCTSTTGLSLWVVHGERVAHELRLKVYRGVTGKGIAWFDKGMGGAADGSEDKADAAGLMGRFTKDTDDARLACSQTLGLVVQYASATTFCLILAFYRDWRVSFVVLATIPIVTFAVALTERFSGPLANANRETSGRCASRVDRIIGAVATVKAFNAEEYELRGFKDLTKRDFVSYVKLHFVWGLRAGTTSSLLMAMFVQGFWYGAYLIRTGQSTASAVNTCFWACMLGSTYLQSAIPLLVTLEKGKVAMAGLLSLARDEPAPVVTLARRGTSPPQTASSGTMRRFGRRRRHRASADSAADEKKARVSSLDDGDLDAKDGALGSPLSPHPFHLAPASSPTMGAAPHTPVLIPLAGAGTLPRRRGAAPRAMGKLRPATFSGELSLRNVTFHYPTRPAPAPPALEGVSLYFAARETTYVVGTSGSGKSTVGQLLLGLYEPEAGHVEVDEQGLEWIDDEWLRGHVACVSQGASVLFDGTIHDNVAVGVVGQLQEDGTRRRREDVTRDEVVAACRGALIHDFIRDLPDGYDTWLSGEKGASLSGGQRQRLAIARAWIRDPTVLILDEATSALDATSRLLVNEAVKRWRDNRTTIIITHDLAPIGPDDFVYVMADGRVVEQGYRADLEADASGPFAALAATQHGPAAHSSPFLGGVDDFGAEDDDLEAEILDDGELDEPVAPYSLQGTPRTPPQRSTQPSPMSTPRIHVSNADADADDASGYKRFSSPGGAAGFFFGGAATDGAVRASRELRDARRVSAAFSLSGGSEGRRSRSPSPSPSPASRPSSRLGGGAATELLPAFDPTAPAVESRSMKTLSRTNSEMSLAALETVGAAAMQSRRAGRAPGAARIKHRTLTEDELQRWADRSKADGVATVVEIGDAADAPKPMMGLGALCKRYWPTTPNKLLFINGIVFSVLAGALTPLFSTFLSKVMSNLGNPNGQSLIQTSAIVILVVAFCDGLFTFIKFYSLERCAMGWCTALRRRALALVIKQDKAFFDEPENSTASLSHCIVKDAEDARTLVGTLIGQLCVLTSMLTVGVVWALVTGWELTLVGFGLVPVLVVIVRAQTSVLNRLEQANKLKRENVSKRFHQTISNIRPIRSMSIQSVFANTFEETARTAMAGGVKAAPFTAAGFASVNTLTYLTEALMLYVGAILVTSGRYSFSKMLQVFSMIIFTVTFSSGLMNYLPGMAKCLRAANDLVRLLDLSEDTRESEGRMTFPIAGHVRFDDVAFAYPSRPDVPVLRGISFDIQPGETVGIVGASGSGKSTVAALLQRLYEPSTGSVLLDNRPLNRTDVRYLRSHVAVVSQHPALFDMTVADNIAYGRPEGVVLSDVVHAAQQAHIHDFVEALPRGYDTLLGENASLISGGQAQRLQIARALVGDPARELLILDECTSALDPANQRAVMDTLLMVKEGRTTLIVTHKLAVMEQCDRIVVVADGVVAETGTVSELRAKPHGVFASLASGGEWEAS</sequence>
<dbReference type="FunFam" id="3.40.50.300:FF:000967">
    <property type="entry name" value="ABC multidrug transporter mdr4"/>
    <property type="match status" value="1"/>
</dbReference>
<feature type="compositionally biased region" description="Low complexity" evidence="8">
    <location>
        <begin position="147"/>
        <end position="171"/>
    </location>
</feature>
<evidence type="ECO:0000259" key="10">
    <source>
        <dbReference type="PROSITE" id="PS50893"/>
    </source>
</evidence>
<dbReference type="PROSITE" id="PS00211">
    <property type="entry name" value="ABC_TRANSPORTER_1"/>
    <property type="match status" value="2"/>
</dbReference>
<dbReference type="Pfam" id="PF00664">
    <property type="entry name" value="ABC_membrane"/>
    <property type="match status" value="2"/>
</dbReference>
<keyword evidence="5" id="KW-0067">ATP-binding</keyword>
<dbReference type="PANTHER" id="PTHR43394">
    <property type="entry name" value="ATP-DEPENDENT PERMEASE MDL1, MITOCHONDRIAL"/>
    <property type="match status" value="1"/>
</dbReference>
<dbReference type="SUPFAM" id="SSF52540">
    <property type="entry name" value="P-loop containing nucleoside triphosphate hydrolases"/>
    <property type="match status" value="2"/>
</dbReference>
<feature type="region of interest" description="Disordered" evidence="8">
    <location>
        <begin position="1"/>
        <end position="175"/>
    </location>
</feature>
<feature type="compositionally biased region" description="Polar residues" evidence="8">
    <location>
        <begin position="34"/>
        <end position="51"/>
    </location>
</feature>
<keyword evidence="3 9" id="KW-0812">Transmembrane</keyword>
<dbReference type="InterPro" id="IPR036640">
    <property type="entry name" value="ABC1_TM_sf"/>
</dbReference>
<dbReference type="EMBL" id="SOZI01000160">
    <property type="protein sequence ID" value="TNY18039.1"/>
    <property type="molecule type" value="Genomic_DNA"/>
</dbReference>
<dbReference type="InterPro" id="IPR003593">
    <property type="entry name" value="AAA+_ATPase"/>
</dbReference>
<evidence type="ECO:0000256" key="7">
    <source>
        <dbReference type="ARBA" id="ARBA00023136"/>
    </source>
</evidence>
<feature type="transmembrane region" description="Helical" evidence="9">
    <location>
        <begin position="261"/>
        <end position="281"/>
    </location>
</feature>
<dbReference type="InterPro" id="IPR027417">
    <property type="entry name" value="P-loop_NTPase"/>
</dbReference>
<feature type="compositionally biased region" description="Pro residues" evidence="8">
    <location>
        <begin position="23"/>
        <end position="33"/>
    </location>
</feature>
<feature type="transmembrane region" description="Helical" evidence="9">
    <location>
        <begin position="1168"/>
        <end position="1187"/>
    </location>
</feature>
<feature type="transmembrane region" description="Helical" evidence="9">
    <location>
        <begin position="369"/>
        <end position="386"/>
    </location>
</feature>
<dbReference type="GO" id="GO:0016887">
    <property type="term" value="F:ATP hydrolysis activity"/>
    <property type="evidence" value="ECO:0007669"/>
    <property type="project" value="InterPro"/>
</dbReference>
<gene>
    <name evidence="12" type="ORF">DMC30DRAFT_449209</name>
</gene>
<dbReference type="GO" id="GO:0016020">
    <property type="term" value="C:membrane"/>
    <property type="evidence" value="ECO:0007669"/>
    <property type="project" value="UniProtKB-SubCell"/>
</dbReference>